<dbReference type="KEGG" id="nha:Nham_3848"/>
<protein>
    <submittedName>
        <fullName evidence="1">Uncharacterized protein</fullName>
    </submittedName>
</protein>
<evidence type="ECO:0000313" key="1">
    <source>
        <dbReference type="EMBL" id="ABE64551.1"/>
    </source>
</evidence>
<name>Q1QGU6_NITHX</name>
<accession>Q1QGU6</accession>
<dbReference type="Proteomes" id="UP000001953">
    <property type="component" value="Chromosome"/>
</dbReference>
<reference evidence="1 2" key="1">
    <citation type="submission" date="2006-03" db="EMBL/GenBank/DDBJ databases">
        <title>Complete sequence of chromosome of Nitrobacter hamburgensis X14.</title>
        <authorList>
            <consortium name="US DOE Joint Genome Institute"/>
            <person name="Copeland A."/>
            <person name="Lucas S."/>
            <person name="Lapidus A."/>
            <person name="Barry K."/>
            <person name="Detter J.C."/>
            <person name="Glavina del Rio T."/>
            <person name="Hammon N."/>
            <person name="Israni S."/>
            <person name="Dalin E."/>
            <person name="Tice H."/>
            <person name="Pitluck S."/>
            <person name="Chain P."/>
            <person name="Malfatti S."/>
            <person name="Shin M."/>
            <person name="Vergez L."/>
            <person name="Schmutz J."/>
            <person name="Larimer F."/>
            <person name="Land M."/>
            <person name="Hauser L."/>
            <person name="Kyrpides N."/>
            <person name="Ivanova N."/>
            <person name="Ward B."/>
            <person name="Arp D."/>
            <person name="Klotz M."/>
            <person name="Stein L."/>
            <person name="O'Mullan G."/>
            <person name="Starkenburg S."/>
            <person name="Sayavedra L."/>
            <person name="Poret-Peterson A.T."/>
            <person name="Gentry M.E."/>
            <person name="Bruce D."/>
            <person name="Richardson P."/>
        </authorList>
    </citation>
    <scope>NUCLEOTIDE SEQUENCE [LARGE SCALE GENOMIC DNA]</scope>
    <source>
        <strain evidence="2">DSM 10229 / NCIMB 13809 / X14</strain>
    </source>
</reference>
<dbReference type="AlphaFoldDB" id="Q1QGU6"/>
<sequence>MAFIGDETAFCALALLKQRGIAMQQRHSIYGKTFQDRLIEEARRLREEATKIPDGMARNLLLQQAFQAETAVNVDLWLSSSGLQPPK</sequence>
<proteinExistence type="predicted"/>
<gene>
    <name evidence="1" type="ordered locus">Nham_3848</name>
</gene>
<evidence type="ECO:0000313" key="2">
    <source>
        <dbReference type="Proteomes" id="UP000001953"/>
    </source>
</evidence>
<keyword evidence="2" id="KW-1185">Reference proteome</keyword>
<dbReference type="RefSeq" id="WP_011512183.1">
    <property type="nucleotide sequence ID" value="NC_007964.1"/>
</dbReference>
<dbReference type="HOGENOM" id="CLU_190685_1_1_5"/>
<organism evidence="1 2">
    <name type="scientific">Nitrobacter hamburgensis (strain DSM 10229 / NCIMB 13809 / X14)</name>
    <dbReference type="NCBI Taxonomy" id="323097"/>
    <lineage>
        <taxon>Bacteria</taxon>
        <taxon>Pseudomonadati</taxon>
        <taxon>Pseudomonadota</taxon>
        <taxon>Alphaproteobacteria</taxon>
        <taxon>Hyphomicrobiales</taxon>
        <taxon>Nitrobacteraceae</taxon>
        <taxon>Nitrobacter</taxon>
    </lineage>
</organism>
<dbReference type="EMBL" id="CP000319">
    <property type="protein sequence ID" value="ABE64551.1"/>
    <property type="molecule type" value="Genomic_DNA"/>
</dbReference>